<evidence type="ECO:0000313" key="2">
    <source>
        <dbReference type="Proteomes" id="UP001310022"/>
    </source>
</evidence>
<organism evidence="1 2">
    <name type="scientific">Persicobacter diffluens</name>
    <dbReference type="NCBI Taxonomy" id="981"/>
    <lineage>
        <taxon>Bacteria</taxon>
        <taxon>Pseudomonadati</taxon>
        <taxon>Bacteroidota</taxon>
        <taxon>Cytophagia</taxon>
        <taxon>Cytophagales</taxon>
        <taxon>Persicobacteraceae</taxon>
        <taxon>Persicobacter</taxon>
    </lineage>
</organism>
<proteinExistence type="predicted"/>
<comment type="caution">
    <text evidence="1">The sequence shown here is derived from an EMBL/GenBank/DDBJ whole genome shotgun (WGS) entry which is preliminary data.</text>
</comment>
<dbReference type="AlphaFoldDB" id="A0AAN5ALU4"/>
<protein>
    <submittedName>
        <fullName evidence="1">Uncharacterized protein</fullName>
    </submittedName>
</protein>
<keyword evidence="2" id="KW-1185">Reference proteome</keyword>
<evidence type="ECO:0000313" key="1">
    <source>
        <dbReference type="EMBL" id="GJM63162.1"/>
    </source>
</evidence>
<gene>
    <name evidence="1" type="ORF">PEDI_37140</name>
</gene>
<dbReference type="EMBL" id="BQKE01000002">
    <property type="protein sequence ID" value="GJM63162.1"/>
    <property type="molecule type" value="Genomic_DNA"/>
</dbReference>
<dbReference type="RefSeq" id="WP_338238367.1">
    <property type="nucleotide sequence ID" value="NZ_BQKE01000002.1"/>
</dbReference>
<sequence length="90" mass="10124">MAKKGGKISLKEINQSLDNIDITLTQIDELIKGLNISYAEIGTEMGTTYQNILKKMKDPHSMKINEIRELLVAIDKICKAKIAYMQDLIA</sequence>
<name>A0AAN5ALU4_9BACT</name>
<dbReference type="Proteomes" id="UP001310022">
    <property type="component" value="Unassembled WGS sequence"/>
</dbReference>
<accession>A0AAN5ALU4</accession>
<reference evidence="1 2" key="1">
    <citation type="submission" date="2021-12" db="EMBL/GenBank/DDBJ databases">
        <title>Genome sequencing of bacteria with rrn-lacking chromosome and rrn-plasmid.</title>
        <authorList>
            <person name="Anda M."/>
            <person name="Iwasaki W."/>
        </authorList>
    </citation>
    <scope>NUCLEOTIDE SEQUENCE [LARGE SCALE GENOMIC DNA]</scope>
    <source>
        <strain evidence="1 2">NBRC 15940</strain>
    </source>
</reference>